<gene>
    <name evidence="1" type="ORF">L3Q82_006496</name>
</gene>
<comment type="caution">
    <text evidence="1">The sequence shown here is derived from an EMBL/GenBank/DDBJ whole genome shotgun (WGS) entry which is preliminary data.</text>
</comment>
<accession>A0ACB8X091</accession>
<proteinExistence type="predicted"/>
<dbReference type="EMBL" id="CM041534">
    <property type="protein sequence ID" value="KAI3373179.1"/>
    <property type="molecule type" value="Genomic_DNA"/>
</dbReference>
<keyword evidence="2" id="KW-1185">Reference proteome</keyword>
<dbReference type="Proteomes" id="UP000831701">
    <property type="component" value="Chromosome 4"/>
</dbReference>
<reference evidence="1" key="1">
    <citation type="submission" date="2022-04" db="EMBL/GenBank/DDBJ databases">
        <title>Jade perch genome.</title>
        <authorList>
            <person name="Chao B."/>
        </authorList>
    </citation>
    <scope>NUCLEOTIDE SEQUENCE</scope>
    <source>
        <strain evidence="1">CB-2022</strain>
    </source>
</reference>
<organism evidence="1 2">
    <name type="scientific">Scortum barcoo</name>
    <name type="common">barcoo grunter</name>
    <dbReference type="NCBI Taxonomy" id="214431"/>
    <lineage>
        <taxon>Eukaryota</taxon>
        <taxon>Metazoa</taxon>
        <taxon>Chordata</taxon>
        <taxon>Craniata</taxon>
        <taxon>Vertebrata</taxon>
        <taxon>Euteleostomi</taxon>
        <taxon>Actinopterygii</taxon>
        <taxon>Neopterygii</taxon>
        <taxon>Teleostei</taxon>
        <taxon>Neoteleostei</taxon>
        <taxon>Acanthomorphata</taxon>
        <taxon>Eupercaria</taxon>
        <taxon>Centrarchiformes</taxon>
        <taxon>Terapontoidei</taxon>
        <taxon>Terapontidae</taxon>
        <taxon>Scortum</taxon>
    </lineage>
</organism>
<sequence>MDILPYQNEKLVTRSKLDEAAVRMLNEKTIRVEVDSIQRYATPLLSSKKSVLGHLRGTEKCLAKDPVRAESYIREIKKLLDAGYVSKLTPAEVQVSSNCHPQWQRSHCVQLFIVFTHQGASLNEHLLPGPTLGSTLLVVLHCFSREYPIAVSSDIKGMFHQVRLLPKNKPFLQFLWRDMDRSTLPDVYEWQVLPFGTMCSPCCTTYALQRHVLDYSQPGEDTRHSGESCFYVDNLLQSFTSESEAKASCQQAYSSSSCQAGSKLRQWATNAPEIISHMPPELRSESSEIWLDGSMDGAEPLEQTLGLLWHCMSDTIMY</sequence>
<evidence type="ECO:0000313" key="1">
    <source>
        <dbReference type="EMBL" id="KAI3373179.1"/>
    </source>
</evidence>
<evidence type="ECO:0000313" key="2">
    <source>
        <dbReference type="Proteomes" id="UP000831701"/>
    </source>
</evidence>
<protein>
    <submittedName>
        <fullName evidence="1">Uncharacterized protein</fullName>
    </submittedName>
</protein>
<name>A0ACB8X091_9TELE</name>